<proteinExistence type="predicted"/>
<dbReference type="SUPFAM" id="SSF110849">
    <property type="entry name" value="ParB/Sulfiredoxin"/>
    <property type="match status" value="1"/>
</dbReference>
<feature type="compositionally biased region" description="Basic and acidic residues" evidence="1">
    <location>
        <begin position="213"/>
        <end position="227"/>
    </location>
</feature>
<dbReference type="InterPro" id="IPR036086">
    <property type="entry name" value="ParB/Sulfiredoxin_sf"/>
</dbReference>
<dbReference type="Proteomes" id="UP000230307">
    <property type="component" value="Genome"/>
</dbReference>
<sequence>MRTCCLRGDLRAVTWYARHCPKLLDMASTKSSPFGSSPGATPAPVFSDASPETPVEPVTGLVGTTTKVALATLSTYYKNPRRGNTALIANSLRTHGQYKPICANIGTKTGRPNEVLAGNHTLMAMRDLAETDGPAYGEILVHWVDVDEDTAARIVAVDNRASEVGSTDNDTLLELLQGLDPAKGLEGTGFDEDYVQMLVELTSGPPDLDDLADEHGDPKDSDAHDSVRLILGPEVSRRWTAWRSNYPDDTDALAALLDTAGAP</sequence>
<gene>
    <name evidence="2" type="ORF">GODINES_1</name>
</gene>
<protein>
    <submittedName>
        <fullName evidence="2">ParB</fullName>
    </submittedName>
</protein>
<evidence type="ECO:0000313" key="2">
    <source>
        <dbReference type="EMBL" id="AKU45200.1"/>
    </source>
</evidence>
<organism evidence="2 3">
    <name type="scientific">Mycobacterium phage Godines</name>
    <dbReference type="NCBI Taxonomy" id="1675551"/>
    <lineage>
        <taxon>Viruses</taxon>
        <taxon>Duplodnaviria</taxon>
        <taxon>Heunggongvirae</taxon>
        <taxon>Uroviricota</taxon>
        <taxon>Caudoviricetes</taxon>
        <taxon>Bclasvirinae</taxon>
        <taxon>Rosebushvirus</taxon>
        <taxon>Rosebushvirus godines</taxon>
    </lineage>
</organism>
<feature type="region of interest" description="Disordered" evidence="1">
    <location>
        <begin position="205"/>
        <end position="227"/>
    </location>
</feature>
<name>A0A0K1LST4_9CAUD</name>
<dbReference type="EMBL" id="KR997932">
    <property type="protein sequence ID" value="AKU45200.1"/>
    <property type="molecule type" value="Genomic_DNA"/>
</dbReference>
<keyword evidence="3" id="KW-1185">Reference proteome</keyword>
<evidence type="ECO:0000313" key="3">
    <source>
        <dbReference type="Proteomes" id="UP000230307"/>
    </source>
</evidence>
<evidence type="ECO:0000256" key="1">
    <source>
        <dbReference type="SAM" id="MobiDB-lite"/>
    </source>
</evidence>
<reference evidence="2 3" key="1">
    <citation type="journal article" date="2016" name="BMC Microbiol.">
        <title>Characterization of mycobacteria and mycobacteriophages isolated from compost at the Sao Paulo Zoo Park Foundation in Brazil and creation of the new mycobacteriophage Cluster U.</title>
        <authorList>
            <person name="Lima-Junior J.D."/>
            <person name="Viana-Niero C."/>
            <person name="Conde Oliveira D.V."/>
            <person name="Machado G.E."/>
            <person name="Rabello M.C."/>
            <person name="Martins-Junior J."/>
            <person name="Martins L.F."/>
            <person name="Digiampietri L.A."/>
            <person name="da Silva A.M."/>
            <person name="Setubal J.C."/>
            <person name="Russell D.A."/>
            <person name="Jacobs-Sera D."/>
            <person name="Pope W.H."/>
            <person name="Hatfull G.F."/>
            <person name="Leao S.C."/>
        </authorList>
    </citation>
    <scope>NUCLEOTIDE SEQUENCE [LARGE SCALE GENOMIC DNA]</scope>
</reference>
<dbReference type="OrthoDB" id="8215at10239"/>
<feature type="region of interest" description="Disordered" evidence="1">
    <location>
        <begin position="31"/>
        <end position="59"/>
    </location>
</feature>
<accession>A0A0K1LST4</accession>